<feature type="compositionally biased region" description="Pro residues" evidence="2">
    <location>
        <begin position="58"/>
        <end position="76"/>
    </location>
</feature>
<keyword evidence="4" id="KW-1185">Reference proteome</keyword>
<feature type="compositionally biased region" description="Basic and acidic residues" evidence="2">
    <location>
        <begin position="395"/>
        <end position="404"/>
    </location>
</feature>
<feature type="coiled-coil region" evidence="1">
    <location>
        <begin position="573"/>
        <end position="691"/>
    </location>
</feature>
<feature type="compositionally biased region" description="Polar residues" evidence="2">
    <location>
        <begin position="833"/>
        <end position="847"/>
    </location>
</feature>
<comment type="caution">
    <text evidence="3">The sequence shown here is derived from an EMBL/GenBank/DDBJ whole genome shotgun (WGS) entry which is preliminary data.</text>
</comment>
<feature type="compositionally biased region" description="Basic and acidic residues" evidence="2">
    <location>
        <begin position="13"/>
        <end position="52"/>
    </location>
</feature>
<feature type="region of interest" description="Disordered" evidence="2">
    <location>
        <begin position="443"/>
        <end position="463"/>
    </location>
</feature>
<feature type="region of interest" description="Disordered" evidence="2">
    <location>
        <begin position="761"/>
        <end position="783"/>
    </location>
</feature>
<dbReference type="EMBL" id="LGRX02025459">
    <property type="protein sequence ID" value="KAK3252363.1"/>
    <property type="molecule type" value="Genomic_DNA"/>
</dbReference>
<accession>A0AAE0CDH2</accession>
<name>A0AAE0CDH2_9CHLO</name>
<organism evidence="3 4">
    <name type="scientific">Cymbomonas tetramitiformis</name>
    <dbReference type="NCBI Taxonomy" id="36881"/>
    <lineage>
        <taxon>Eukaryota</taxon>
        <taxon>Viridiplantae</taxon>
        <taxon>Chlorophyta</taxon>
        <taxon>Pyramimonadophyceae</taxon>
        <taxon>Pyramimonadales</taxon>
        <taxon>Pyramimonadaceae</taxon>
        <taxon>Cymbomonas</taxon>
    </lineage>
</organism>
<feature type="region of interest" description="Disordered" evidence="2">
    <location>
        <begin position="13"/>
        <end position="237"/>
    </location>
</feature>
<evidence type="ECO:0000256" key="1">
    <source>
        <dbReference type="SAM" id="Coils"/>
    </source>
</evidence>
<sequence length="1004" mass="110031">MESFASFVERRVQLAGRRENNRLSHKNMTDKPRVSSIDLRRPSNEQRSELRKSIVGGKPPPPASAPPPPTGSPPAPRRNSVKELQAAFMANSGSSPAAPAATSRTSVSAASPTASASPRPSISAPKPAIAQVNTPEASASHALPRSKSSPLENYTEGGPQPQKVDNVPTGASNQASPNTDARRGAPRTGSLFVSKSSRGGTVGEPSKRQAPRRVSISVPPTSTLATEEHEPVIWRSIKEEEEQTKKLEVAEKKTKILEGMSQLLHDKEQTIIESEKRLHEGEEQIASEYQSTIQELESEIAELQRAMSVKDEVVRSAEKQLQEKNQTLTEVEAQLLKTEELLVLEAERNRAKLDTLMEEKDGLEKQVVALENELDSRDEQAAIIIEQRERIDELENEAALRGDGDDTDDEHEELHQQVGELQDQIGFWRKELESREERLAAFEQQTESVKTEAHQAMGDAESLEHELATCKRELEQERLKVEAKDQQLEEVRTQVTEHYTTSVRDTEAHLERVNNSAVEKEKDLLHKTAELADSSIRIAQLEKDLSDKDEMLAKTSGDISTWQSIMINTESRATALLADVERISENLLDAEKKIQEKEEYISELEREVQVLTTEAEERAAELSRREKDLAEMHIRLEKSTVTLEQTKGQVAAQKTKIATTEKELTESRDAMNADEKALTALSSELAEVKIERDTLVSDLAASGEKVTGLSTQLEESKEQVLALVANSPQVVGSAPQVASAELVELKRQLAELLSIIKECATGVKPPPSPHSGPSERRRSSIVIPESERNVLAKIIAKVGERVLNEEFNGGGASEPNLGYARSNSFEGEGRTWAGTSTAKEQPSSAYRASQFLPAGGATPSKEPSPQPSQLAASPATPVFPKAAPEPVPEPYTAPAVVRRYSIAATPDVCAGEEPVVETPSVTPPPARRVSTVQDVRAAVTGDDSDTSHSEEGSEMEASGHVWLSVPRLRTPRSHRPAPAGPPPAIARRLQLDARSRRRKANSRR</sequence>
<keyword evidence="1" id="KW-0175">Coiled coil</keyword>
<dbReference type="Proteomes" id="UP001190700">
    <property type="component" value="Unassembled WGS sequence"/>
</dbReference>
<dbReference type="PANTHER" id="PTHR23159:SF66">
    <property type="entry name" value="OS04G0158400 PROTEIN"/>
    <property type="match status" value="1"/>
</dbReference>
<evidence type="ECO:0000313" key="3">
    <source>
        <dbReference type="EMBL" id="KAK3252363.1"/>
    </source>
</evidence>
<feature type="compositionally biased region" description="Polar residues" evidence="2">
    <location>
        <begin position="169"/>
        <end position="179"/>
    </location>
</feature>
<feature type="region of interest" description="Disordered" evidence="2">
    <location>
        <begin position="395"/>
        <end position="414"/>
    </location>
</feature>
<dbReference type="PANTHER" id="PTHR23159">
    <property type="entry name" value="CENTROSOMAL PROTEIN 2"/>
    <property type="match status" value="1"/>
</dbReference>
<dbReference type="AlphaFoldDB" id="A0AAE0CDH2"/>
<feature type="region of interest" description="Disordered" evidence="2">
    <location>
        <begin position="912"/>
        <end position="1004"/>
    </location>
</feature>
<protein>
    <submittedName>
        <fullName evidence="3">Uncharacterized protein</fullName>
    </submittedName>
</protein>
<proteinExistence type="predicted"/>
<dbReference type="Gene3D" id="1.10.287.1490">
    <property type="match status" value="1"/>
</dbReference>
<feature type="compositionally biased region" description="Basic residues" evidence="2">
    <location>
        <begin position="995"/>
        <end position="1004"/>
    </location>
</feature>
<feature type="region of interest" description="Disordered" evidence="2">
    <location>
        <begin position="806"/>
        <end position="886"/>
    </location>
</feature>
<feature type="compositionally biased region" description="Low complexity" evidence="2">
    <location>
        <begin position="92"/>
        <end position="130"/>
    </location>
</feature>
<feature type="compositionally biased region" description="Basic and acidic residues" evidence="2">
    <location>
        <begin position="226"/>
        <end position="237"/>
    </location>
</feature>
<feature type="compositionally biased region" description="Low complexity" evidence="2">
    <location>
        <begin position="867"/>
        <end position="876"/>
    </location>
</feature>
<evidence type="ECO:0000256" key="2">
    <source>
        <dbReference type="SAM" id="MobiDB-lite"/>
    </source>
</evidence>
<gene>
    <name evidence="3" type="ORF">CYMTET_38321</name>
</gene>
<evidence type="ECO:0000313" key="4">
    <source>
        <dbReference type="Proteomes" id="UP001190700"/>
    </source>
</evidence>
<reference evidence="3 4" key="1">
    <citation type="journal article" date="2015" name="Genome Biol. Evol.">
        <title>Comparative Genomics of a Bacterivorous Green Alga Reveals Evolutionary Causalities and Consequences of Phago-Mixotrophic Mode of Nutrition.</title>
        <authorList>
            <person name="Burns J.A."/>
            <person name="Paasch A."/>
            <person name="Narechania A."/>
            <person name="Kim E."/>
        </authorList>
    </citation>
    <scope>NUCLEOTIDE SEQUENCE [LARGE SCALE GENOMIC DNA]</scope>
    <source>
        <strain evidence="3 4">PLY_AMNH</strain>
    </source>
</reference>